<dbReference type="Gene3D" id="1.10.357.10">
    <property type="entry name" value="Tetracycline Repressor, domain 2"/>
    <property type="match status" value="1"/>
</dbReference>
<feature type="DNA-binding region" description="H-T-H motif" evidence="2">
    <location>
        <begin position="25"/>
        <end position="44"/>
    </location>
</feature>
<evidence type="ECO:0000313" key="5">
    <source>
        <dbReference type="Proteomes" id="UP000631535"/>
    </source>
</evidence>
<organism evidence="4 5">
    <name type="scientific">Streptomyces daqingensis</name>
    <dbReference type="NCBI Taxonomy" id="1472640"/>
    <lineage>
        <taxon>Bacteria</taxon>
        <taxon>Bacillati</taxon>
        <taxon>Actinomycetota</taxon>
        <taxon>Actinomycetes</taxon>
        <taxon>Kitasatosporales</taxon>
        <taxon>Streptomycetaceae</taxon>
        <taxon>Streptomyces</taxon>
    </lineage>
</organism>
<feature type="domain" description="HTH tetR-type" evidence="3">
    <location>
        <begin position="2"/>
        <end position="62"/>
    </location>
</feature>
<dbReference type="Pfam" id="PF00440">
    <property type="entry name" value="TetR_N"/>
    <property type="match status" value="1"/>
</dbReference>
<sequence length="196" mass="19875">MPTARETLLEAAHAAVGTQPWPGVRMVDVAAAAGVSRQTLYNEFGTKEGLGAALVDRLVEGFLDGAARAAAEAGRGEDPAASCAGAASWMLRAARDEPVVRSALTGCWGGRMPPPGSGGDGSAAAGAEPGQLAAALCERMVSSLSPNGHAATLNRACEAGLRTALSFVVAPYAGRGDEEALRLVRDVVRALLADSH</sequence>
<dbReference type="RefSeq" id="WP_189037482.1">
    <property type="nucleotide sequence ID" value="NZ_BMMP01000008.1"/>
</dbReference>
<reference evidence="5" key="1">
    <citation type="journal article" date="2019" name="Int. J. Syst. Evol. Microbiol.">
        <title>The Global Catalogue of Microorganisms (GCM) 10K type strain sequencing project: providing services to taxonomists for standard genome sequencing and annotation.</title>
        <authorList>
            <consortium name="The Broad Institute Genomics Platform"/>
            <consortium name="The Broad Institute Genome Sequencing Center for Infectious Disease"/>
            <person name="Wu L."/>
            <person name="Ma J."/>
        </authorList>
    </citation>
    <scope>NUCLEOTIDE SEQUENCE [LARGE SCALE GENOMIC DNA]</scope>
    <source>
        <strain evidence="5">CGMCC 4.7178</strain>
    </source>
</reference>
<evidence type="ECO:0000256" key="1">
    <source>
        <dbReference type="ARBA" id="ARBA00023125"/>
    </source>
</evidence>
<protein>
    <submittedName>
        <fullName evidence="4">TetR family transcriptional regulator</fullName>
    </submittedName>
</protein>
<dbReference type="SUPFAM" id="SSF46689">
    <property type="entry name" value="Homeodomain-like"/>
    <property type="match status" value="1"/>
</dbReference>
<keyword evidence="1 2" id="KW-0238">DNA-binding</keyword>
<dbReference type="InterPro" id="IPR009057">
    <property type="entry name" value="Homeodomain-like_sf"/>
</dbReference>
<evidence type="ECO:0000259" key="3">
    <source>
        <dbReference type="PROSITE" id="PS50977"/>
    </source>
</evidence>
<comment type="caution">
    <text evidence="4">The sequence shown here is derived from an EMBL/GenBank/DDBJ whole genome shotgun (WGS) entry which is preliminary data.</text>
</comment>
<dbReference type="PROSITE" id="PS50977">
    <property type="entry name" value="HTH_TETR_2"/>
    <property type="match status" value="1"/>
</dbReference>
<dbReference type="PANTHER" id="PTHR30055:SF146">
    <property type="entry name" value="HTH-TYPE TRANSCRIPTIONAL DUAL REGULATOR CECR"/>
    <property type="match status" value="1"/>
</dbReference>
<dbReference type="InterPro" id="IPR050109">
    <property type="entry name" value="HTH-type_TetR-like_transc_reg"/>
</dbReference>
<dbReference type="InterPro" id="IPR001647">
    <property type="entry name" value="HTH_TetR"/>
</dbReference>
<dbReference type="EMBL" id="BMMP01000008">
    <property type="protein sequence ID" value="GGO49934.1"/>
    <property type="molecule type" value="Genomic_DNA"/>
</dbReference>
<accession>A0ABQ2MCG6</accession>
<keyword evidence="5" id="KW-1185">Reference proteome</keyword>
<evidence type="ECO:0000256" key="2">
    <source>
        <dbReference type="PROSITE-ProRule" id="PRU00335"/>
    </source>
</evidence>
<dbReference type="PANTHER" id="PTHR30055">
    <property type="entry name" value="HTH-TYPE TRANSCRIPTIONAL REGULATOR RUTR"/>
    <property type="match status" value="1"/>
</dbReference>
<evidence type="ECO:0000313" key="4">
    <source>
        <dbReference type="EMBL" id="GGO49934.1"/>
    </source>
</evidence>
<dbReference type="Proteomes" id="UP000631535">
    <property type="component" value="Unassembled WGS sequence"/>
</dbReference>
<gene>
    <name evidence="4" type="ORF">GCM10012287_28450</name>
</gene>
<name>A0ABQ2MCG6_9ACTN</name>
<proteinExistence type="predicted"/>